<gene>
    <name evidence="2" type="ORF">SMN809_LOCUS74047</name>
    <name evidence="3" type="ORF">SMN809_LOCUS85218</name>
</gene>
<comment type="caution">
    <text evidence="3">The sequence shown here is derived from an EMBL/GenBank/DDBJ whole genome shotgun (WGS) entry which is preliminary data.</text>
</comment>
<dbReference type="Proteomes" id="UP000676336">
    <property type="component" value="Unassembled WGS sequence"/>
</dbReference>
<reference evidence="3" key="1">
    <citation type="submission" date="2021-02" db="EMBL/GenBank/DDBJ databases">
        <authorList>
            <person name="Nowell W R."/>
        </authorList>
    </citation>
    <scope>NUCLEOTIDE SEQUENCE</scope>
</reference>
<feature type="non-terminal residue" evidence="3">
    <location>
        <position position="1"/>
    </location>
</feature>
<evidence type="ECO:0000313" key="4">
    <source>
        <dbReference type="Proteomes" id="UP000676336"/>
    </source>
</evidence>
<protein>
    <submittedName>
        <fullName evidence="3">Uncharacterized protein</fullName>
    </submittedName>
</protein>
<feature type="compositionally biased region" description="Basic and acidic residues" evidence="1">
    <location>
        <begin position="34"/>
        <end position="43"/>
    </location>
</feature>
<proteinExistence type="predicted"/>
<feature type="region of interest" description="Disordered" evidence="1">
    <location>
        <begin position="23"/>
        <end position="56"/>
    </location>
</feature>
<dbReference type="EMBL" id="CAJOBI010363708">
    <property type="protein sequence ID" value="CAF5227343.1"/>
    <property type="molecule type" value="Genomic_DNA"/>
</dbReference>
<evidence type="ECO:0000313" key="2">
    <source>
        <dbReference type="EMBL" id="CAF5196129.1"/>
    </source>
</evidence>
<sequence>ANNDFPWAITDVSQSVADINNGEIKKKKRSNGKHQIDTPKSEIHGTNSEEILEVHF</sequence>
<dbReference type="EMBL" id="CAJOBI010329295">
    <property type="protein sequence ID" value="CAF5196129.1"/>
    <property type="molecule type" value="Genomic_DNA"/>
</dbReference>
<evidence type="ECO:0000256" key="1">
    <source>
        <dbReference type="SAM" id="MobiDB-lite"/>
    </source>
</evidence>
<organism evidence="3 4">
    <name type="scientific">Rotaria magnacalcarata</name>
    <dbReference type="NCBI Taxonomy" id="392030"/>
    <lineage>
        <taxon>Eukaryota</taxon>
        <taxon>Metazoa</taxon>
        <taxon>Spiralia</taxon>
        <taxon>Gnathifera</taxon>
        <taxon>Rotifera</taxon>
        <taxon>Eurotatoria</taxon>
        <taxon>Bdelloidea</taxon>
        <taxon>Philodinida</taxon>
        <taxon>Philodinidae</taxon>
        <taxon>Rotaria</taxon>
    </lineage>
</organism>
<name>A0A8S3KFT0_9BILA</name>
<dbReference type="AlphaFoldDB" id="A0A8S3KFT0"/>
<evidence type="ECO:0000313" key="3">
    <source>
        <dbReference type="EMBL" id="CAF5227343.1"/>
    </source>
</evidence>
<accession>A0A8S3KFT0</accession>